<evidence type="ECO:0000256" key="3">
    <source>
        <dbReference type="ARBA" id="ARBA00022729"/>
    </source>
</evidence>
<dbReference type="AlphaFoldDB" id="A0A939D7U9"/>
<dbReference type="PANTHER" id="PTHR30483">
    <property type="entry name" value="LEUCINE-SPECIFIC-BINDING PROTEIN"/>
    <property type="match status" value="1"/>
</dbReference>
<dbReference type="Proteomes" id="UP000664545">
    <property type="component" value="Unassembled WGS sequence"/>
</dbReference>
<dbReference type="Pfam" id="PF13458">
    <property type="entry name" value="Peripla_BP_6"/>
    <property type="match status" value="1"/>
</dbReference>
<dbReference type="CDD" id="cd06347">
    <property type="entry name" value="PBP1_ABC_LivK_ligand_binding-like"/>
    <property type="match status" value="1"/>
</dbReference>
<comment type="similarity">
    <text evidence="1">Belongs to the leucine-binding protein family.</text>
</comment>
<proteinExistence type="inferred from homology"/>
<evidence type="ECO:0000256" key="4">
    <source>
        <dbReference type="ARBA" id="ARBA00022970"/>
    </source>
</evidence>
<evidence type="ECO:0000256" key="2">
    <source>
        <dbReference type="ARBA" id="ARBA00022448"/>
    </source>
</evidence>
<organism evidence="6 7">
    <name type="scientific">Clostridium aminobutyricum</name>
    <dbReference type="NCBI Taxonomy" id="33953"/>
    <lineage>
        <taxon>Bacteria</taxon>
        <taxon>Bacillati</taxon>
        <taxon>Bacillota</taxon>
        <taxon>Clostridia</taxon>
        <taxon>Eubacteriales</taxon>
        <taxon>Clostridiaceae</taxon>
        <taxon>Clostridium</taxon>
    </lineage>
</organism>
<dbReference type="InterPro" id="IPR000709">
    <property type="entry name" value="Leu_Ile_Val-bd"/>
</dbReference>
<reference evidence="6" key="1">
    <citation type="submission" date="2021-02" db="EMBL/GenBank/DDBJ databases">
        <title>Abyssanaerobacter marinus gen.nov., sp., nov, anaerobic bacterium isolated from the Onnuri vent field of Indian Ocean and suggestion of Mogibacteriaceae fam. nov., and proposal of reclassification of ambiguous this family's genus member.</title>
        <authorList>
            <person name="Kim Y.J."/>
            <person name="Yang J.-A."/>
        </authorList>
    </citation>
    <scope>NUCLEOTIDE SEQUENCE</scope>
    <source>
        <strain evidence="6">DSM 2634</strain>
    </source>
</reference>
<dbReference type="PROSITE" id="PS51257">
    <property type="entry name" value="PROKAR_LIPOPROTEIN"/>
    <property type="match status" value="1"/>
</dbReference>
<name>A0A939D7U9_CLOAM</name>
<dbReference type="Gene3D" id="3.40.50.2300">
    <property type="match status" value="2"/>
</dbReference>
<dbReference type="InterPro" id="IPR028082">
    <property type="entry name" value="Peripla_BP_I"/>
</dbReference>
<dbReference type="PANTHER" id="PTHR30483:SF6">
    <property type="entry name" value="PERIPLASMIC BINDING PROTEIN OF ABC TRANSPORTER FOR NATURAL AMINO ACIDS"/>
    <property type="match status" value="1"/>
</dbReference>
<evidence type="ECO:0000256" key="1">
    <source>
        <dbReference type="ARBA" id="ARBA00010062"/>
    </source>
</evidence>
<dbReference type="PRINTS" id="PR00337">
    <property type="entry name" value="LEUILEVALBP"/>
</dbReference>
<keyword evidence="2" id="KW-0813">Transport</keyword>
<dbReference type="SUPFAM" id="SSF53822">
    <property type="entry name" value="Periplasmic binding protein-like I"/>
    <property type="match status" value="1"/>
</dbReference>
<dbReference type="RefSeq" id="WP_206581504.1">
    <property type="nucleotide sequence ID" value="NZ_JAFJZZ010000001.1"/>
</dbReference>
<gene>
    <name evidence="6" type="ORF">JYB65_05065</name>
</gene>
<feature type="domain" description="Leucine-binding protein" evidence="5">
    <location>
        <begin position="36"/>
        <end position="369"/>
    </location>
</feature>
<evidence type="ECO:0000259" key="5">
    <source>
        <dbReference type="Pfam" id="PF13458"/>
    </source>
</evidence>
<evidence type="ECO:0000313" key="6">
    <source>
        <dbReference type="EMBL" id="MBN7772726.1"/>
    </source>
</evidence>
<dbReference type="InterPro" id="IPR051010">
    <property type="entry name" value="BCAA_transport"/>
</dbReference>
<evidence type="ECO:0000313" key="7">
    <source>
        <dbReference type="Proteomes" id="UP000664545"/>
    </source>
</evidence>
<protein>
    <submittedName>
        <fullName evidence="6">ABC transporter substrate-binding protein</fullName>
    </submittedName>
</protein>
<dbReference type="GO" id="GO:0006865">
    <property type="term" value="P:amino acid transport"/>
    <property type="evidence" value="ECO:0007669"/>
    <property type="project" value="UniProtKB-KW"/>
</dbReference>
<accession>A0A939D7U9</accession>
<keyword evidence="3" id="KW-0732">Signal</keyword>
<keyword evidence="7" id="KW-1185">Reference proteome</keyword>
<comment type="caution">
    <text evidence="6">The sequence shown here is derived from an EMBL/GenBank/DDBJ whole genome shotgun (WGS) entry which is preliminary data.</text>
</comment>
<dbReference type="EMBL" id="JAFJZZ010000001">
    <property type="protein sequence ID" value="MBN7772726.1"/>
    <property type="molecule type" value="Genomic_DNA"/>
</dbReference>
<sequence length="400" mass="43296">MKRYSLALLLIVVLLIGLLSGCGGDKETIKATQAEAKIGLNLELTGPLAYYGEGTLNGMTMAVDEINQAGGINGMKINLIVTDNKSDPVRAAYLQNRLLTRDGAITTVGPSTSFNFIETIPAAMENRIPTIASHSTADEVTVDRNGNVYAYVFRTTFNDSFQGTTMANFALNNLGARRAVTIEEQNNVYSEGLVRSFTRAFEEGGGTIASSKIYQKGDKDFESMLNEIKQEEYDVIFLPAYFQEAGLIIKQARDAGITQPILATDAVDTPVLLEIAGPSALNNVYLTTDFSSLNTDPKVQNFIADFKKKFGTEPISSDARGYDTAYFIADAIERTGSLDPQVLTDAYATTENFNGVTGTFSMGPEHNPIKSILVIGLVNGVPTTSVEVQPQPQPQPQPQQ</sequence>
<dbReference type="InterPro" id="IPR028081">
    <property type="entry name" value="Leu-bd"/>
</dbReference>
<keyword evidence="4" id="KW-0029">Amino-acid transport</keyword>